<keyword evidence="5" id="KW-1185">Reference proteome</keyword>
<reference evidence="4 5" key="1">
    <citation type="submission" date="2023-07" db="EMBL/GenBank/DDBJ databases">
        <title>Sorghum-associated microbial communities from plants grown in Nebraska, USA.</title>
        <authorList>
            <person name="Schachtman D."/>
        </authorList>
    </citation>
    <scope>NUCLEOTIDE SEQUENCE [LARGE SCALE GENOMIC DNA]</scope>
    <source>
        <strain evidence="4 5">584</strain>
    </source>
</reference>
<feature type="region of interest" description="Disordered" evidence="1">
    <location>
        <begin position="443"/>
        <end position="467"/>
    </location>
</feature>
<proteinExistence type="predicted"/>
<dbReference type="Proteomes" id="UP001262410">
    <property type="component" value="Unassembled WGS sequence"/>
</dbReference>
<evidence type="ECO:0000259" key="2">
    <source>
        <dbReference type="Pfam" id="PF25837"/>
    </source>
</evidence>
<evidence type="ECO:0000256" key="1">
    <source>
        <dbReference type="SAM" id="MobiDB-lite"/>
    </source>
</evidence>
<protein>
    <submittedName>
        <fullName evidence="4">Uncharacterized protein</fullName>
    </submittedName>
</protein>
<dbReference type="InterPro" id="IPR058787">
    <property type="entry name" value="ApnL_M"/>
</dbReference>
<evidence type="ECO:0000259" key="3">
    <source>
        <dbReference type="Pfam" id="PF25838"/>
    </source>
</evidence>
<dbReference type="RefSeq" id="WP_309793872.1">
    <property type="nucleotide sequence ID" value="NZ_JAVDPW010000003.1"/>
</dbReference>
<comment type="caution">
    <text evidence="4">The sequence shown here is derived from an EMBL/GenBank/DDBJ whole genome shotgun (WGS) entry which is preliminary data.</text>
</comment>
<sequence>MLHRGGGRGLARSAIRFNRTVTRLSMTADASSSGRLSPGGLDLRLDRSGAFARGITLDGEELFRGIGFVVRDVNWGTADLPSEAHLQRQDGRVTATAGGALDPAAGDLTWSVTWTVTDRVVEARARAWSASGFDTNRTGFVVLHSLGAARGRPVAVTHPDGRVEEARFPDLVSPHQPFFDIAAMEYETAAGHRLRLVFEGEVFETEDQRNWTDASYKTYCRPLARPYPYRIGPSSTVEQVVRLEILSQATAAVPAQDSGPAVRKTAPLPVLGTSLPPGPIAVAQADAIRTLGLGFTAIEIDPSEPAWLEEARAKVSAVSGPLRIDIRGGAAVGTRAILEALGPLLVGRPTIGVSLWDADDAAVAAAREMLPGTVIGAGTGAFFTELNRMTRWPPADYLAWTSNPTVHGSDDDTIGETTEPLEDILASAKAKLPARRFQIGPMTLGLRTNPNATSPEGRRRSAAPDPRQGQVIAAAWLAGTVAGFLDSDVETLTFFEPSGPKGLIADDGTWTPAAHLLSRLSHCAGQPASALRWAGHPRLRGLLIDMSDHDVLCIAHLRNERIALALPEGGWRSAEVLMPNGFVDYPVEGLDIGPFAVCWLLRPK</sequence>
<feature type="domain" description="D-apionate lactonase N-terminal" evidence="2">
    <location>
        <begin position="32"/>
        <end position="245"/>
    </location>
</feature>
<accession>A0ABU1JPW5</accession>
<name>A0ABU1JPW5_9PROT</name>
<dbReference type="Pfam" id="PF25837">
    <property type="entry name" value="Apionate_lact_N"/>
    <property type="match status" value="1"/>
</dbReference>
<organism evidence="4 5">
    <name type="scientific">Inquilinus ginsengisoli</name>
    <dbReference type="NCBI Taxonomy" id="363840"/>
    <lineage>
        <taxon>Bacteria</taxon>
        <taxon>Pseudomonadati</taxon>
        <taxon>Pseudomonadota</taxon>
        <taxon>Alphaproteobacteria</taxon>
        <taxon>Rhodospirillales</taxon>
        <taxon>Rhodospirillaceae</taxon>
        <taxon>Inquilinus</taxon>
    </lineage>
</organism>
<dbReference type="InterPro" id="IPR058788">
    <property type="entry name" value="ApnL_N"/>
</dbReference>
<dbReference type="Pfam" id="PF25838">
    <property type="entry name" value="Apionate_lact_M"/>
    <property type="match status" value="1"/>
</dbReference>
<evidence type="ECO:0000313" key="4">
    <source>
        <dbReference type="EMBL" id="MDR6289590.1"/>
    </source>
</evidence>
<gene>
    <name evidence="4" type="ORF">E9232_002105</name>
</gene>
<dbReference type="EMBL" id="JAVDPW010000003">
    <property type="protein sequence ID" value="MDR6289590.1"/>
    <property type="molecule type" value="Genomic_DNA"/>
</dbReference>
<feature type="domain" description="D-apionate lactonase TIM barrel" evidence="3">
    <location>
        <begin position="361"/>
        <end position="525"/>
    </location>
</feature>
<evidence type="ECO:0000313" key="5">
    <source>
        <dbReference type="Proteomes" id="UP001262410"/>
    </source>
</evidence>